<dbReference type="InterPro" id="IPR002498">
    <property type="entry name" value="PInositol-4-P-4/5-kinase_core"/>
</dbReference>
<dbReference type="Gene3D" id="1.25.40.20">
    <property type="entry name" value="Ankyrin repeat-containing domain"/>
    <property type="match status" value="1"/>
</dbReference>
<keyword evidence="5" id="KW-0547">Nucleotide-binding</keyword>
<dbReference type="InterPro" id="IPR002219">
    <property type="entry name" value="PKC_DAG/PE"/>
</dbReference>
<keyword evidence="7" id="KW-0732">Signal</keyword>
<dbReference type="PROSITE" id="PS50222">
    <property type="entry name" value="EF_HAND_2"/>
    <property type="match status" value="2"/>
</dbReference>
<dbReference type="InterPro" id="IPR027483">
    <property type="entry name" value="PInositol-4-P-4/5-kinase_C_sf"/>
</dbReference>
<feature type="region of interest" description="Disordered" evidence="6">
    <location>
        <begin position="778"/>
        <end position="802"/>
    </location>
</feature>
<dbReference type="GO" id="GO:0046854">
    <property type="term" value="P:phosphatidylinositol phosphate biosynthetic process"/>
    <property type="evidence" value="ECO:0007669"/>
    <property type="project" value="TreeGrafter"/>
</dbReference>
<evidence type="ECO:0000313" key="12">
    <source>
        <dbReference type="Proteomes" id="UP000007797"/>
    </source>
</evidence>
<dbReference type="GO" id="GO:0005886">
    <property type="term" value="C:plasma membrane"/>
    <property type="evidence" value="ECO:0007669"/>
    <property type="project" value="TreeGrafter"/>
</dbReference>
<keyword evidence="12" id="KW-1185">Reference proteome</keyword>
<dbReference type="STRING" id="1054147.F4PMX0"/>
<dbReference type="PROSITE" id="PS50297">
    <property type="entry name" value="ANK_REP_REGION"/>
    <property type="match status" value="2"/>
</dbReference>
<dbReference type="Pfam" id="PF01504">
    <property type="entry name" value="PIP5K"/>
    <property type="match status" value="1"/>
</dbReference>
<dbReference type="SUPFAM" id="SSF57889">
    <property type="entry name" value="Cysteine-rich domain"/>
    <property type="match status" value="1"/>
</dbReference>
<feature type="domain" description="PIPK" evidence="10">
    <location>
        <begin position="987"/>
        <end position="1365"/>
    </location>
</feature>
<evidence type="ECO:0000256" key="1">
    <source>
        <dbReference type="ARBA" id="ARBA00022723"/>
    </source>
</evidence>
<feature type="region of interest" description="Disordered" evidence="6">
    <location>
        <begin position="883"/>
        <end position="917"/>
    </location>
</feature>
<feature type="compositionally biased region" description="Low complexity" evidence="6">
    <location>
        <begin position="790"/>
        <end position="802"/>
    </location>
</feature>
<dbReference type="InterPro" id="IPR018247">
    <property type="entry name" value="EF_Hand_1_Ca_BS"/>
</dbReference>
<protein>
    <submittedName>
        <fullName evidence="11">Ankyrin repeat-containing protein</fullName>
    </submittedName>
</protein>
<sequence>MTICQPTISGSWLFWTSLPLSSLVIQQSSPTPPTTSSSSSSLSVSTVIDIQQQQQHQQQIQLLNNLNKVFQVQRYSGPLWWNDKYRILLLLDDGNSNGYIIASSPTKEDVIANWEILKAVYMDKVEQSGLSTFSASFLLQLYKKLAKKMVKIEGGLSASVSPFDYSATDYTFKNSRILTPTKSTPQKDKDNNHNNHNREQMKSSAGWSGGAVPSPQPSQQQQQGSGHHVGSPNNNNNNNNCNTINNQQSFTTYKILEEFGSSTSDGGSKIGIGRQRRVALLFRVLYSRHTFDKPQSIKFFAILELLLAKGTPIDAKTIRGETALHRACFFGSMQVVSFLIDHGAQLNIQNKRGETPLFFAVIGRHRTIVTTLVENGADCVLGGATGNSLDASKMTEQTDLFYFLCGFAQSLESFQYNEEDDEVESEDPQNVDNNQNNNNVNSHKHKHGQDCQHGHDTDNNNDDDDDDNNNNEQKEEHSSLQYQLIEKKLKEKNDKLKIHHHNFYPHLFVLTDFKGPTWCSLCGYFLWGLRKQGFSCEACGYIAHPKCKKRAILQESCMILKQNRPQDLTSSTNSNGSSSTSSEQQRSLTSSVNEYLSASGQHQQPLLKQSINRKRLESLYNQFNQLDKEQQGCIHQKEFGQCLGSLISESKFFYEALFNAFDSNHDGKMDLKDFLRGVSVLQNSSFDEQIHFAFSMLDVNRRGYITLREFIYVVESIQVSLSALSIKIMSPQKIAERVFPETLIFKFIPTGFVRSKGPNRSDLQRSDQSILSLHRTLSLSSSSIPEEDPASSTNSSTCSSPLSLSPSPSIALKASSLPILPKSSVTDNSSITSSLPEAESDSINIDAATTTTITAAASSSTLNRSNSTNSVSSASIVANALNSMDKKSTSTSSSSSTTTLTSQESSSSSSHSAMSQSLPANLKSLMAKENIPRHHPQEYTKQLNLEAKITFEDYKQAMMSHSFFIQSMGVIESDTNSNTADSTTVKQSIRETNLLKKWMSFEGKEITLGHESWETMQFIMIGIRRAIGETITLPNRPLKQKDFELIVEFKYNGWTFKDHSPFPFKRIREILEIDSKYFMFSLGPEKIFGNLLLGNLSNLCEVVSSGRSGSSFFRSNEGRYLIKTIPQNEETVLKTILPSYLQHLTKYPNSLLAKTLGYYSMFGAKDYRFLVMNNLFYTPLPIHEKYDLKGSTVGRHVEQSAAEDDGNLNAEMALKDLDFKRKITIGPGFKAPLMEQIEHDTKLLESHNICDYSLLVGVHRVDEYSPIALASDDHLSKDIFTVLDEGFFKKSGGTAPIFNQHYGGILSSDKKEVYFIAIIDIFTTYDFRKKYENMFKSLVHDSNKISAIDPARYRKRFQQLLQHIVE</sequence>
<reference evidence="12" key="1">
    <citation type="journal article" date="2011" name="Genome Res.">
        <title>Phylogeny-wide analysis of social amoeba genomes highlights ancient origins for complex intercellular communication.</title>
        <authorList>
            <person name="Heidel A.J."/>
            <person name="Lawal H.M."/>
            <person name="Felder M."/>
            <person name="Schilde C."/>
            <person name="Helps N.R."/>
            <person name="Tunggal B."/>
            <person name="Rivero F."/>
            <person name="John U."/>
            <person name="Schleicher M."/>
            <person name="Eichinger L."/>
            <person name="Platzer M."/>
            <person name="Noegel A.A."/>
            <person name="Schaap P."/>
            <person name="Gloeckner G."/>
        </authorList>
    </citation>
    <scope>NUCLEOTIDE SEQUENCE [LARGE SCALE GENOMIC DNA]</scope>
    <source>
        <strain evidence="12">SH3</strain>
    </source>
</reference>
<dbReference type="GO" id="GO:0005509">
    <property type="term" value="F:calcium ion binding"/>
    <property type="evidence" value="ECO:0007669"/>
    <property type="project" value="InterPro"/>
</dbReference>
<keyword evidence="5" id="KW-0418">Kinase</keyword>
<dbReference type="Pfam" id="PF00130">
    <property type="entry name" value="C1_1"/>
    <property type="match status" value="1"/>
</dbReference>
<dbReference type="InterPro" id="IPR036770">
    <property type="entry name" value="Ankyrin_rpt-contain_sf"/>
</dbReference>
<dbReference type="InterPro" id="IPR002110">
    <property type="entry name" value="Ankyrin_rpt"/>
</dbReference>
<feature type="compositionally biased region" description="Basic and acidic residues" evidence="6">
    <location>
        <begin position="448"/>
        <end position="458"/>
    </location>
</feature>
<evidence type="ECO:0000259" key="10">
    <source>
        <dbReference type="PROSITE" id="PS51455"/>
    </source>
</evidence>
<feature type="compositionally biased region" description="Low complexity" evidence="6">
    <location>
        <begin position="430"/>
        <end position="441"/>
    </location>
</feature>
<dbReference type="Gene3D" id="3.30.810.10">
    <property type="entry name" value="2-Layer Sandwich"/>
    <property type="match status" value="1"/>
</dbReference>
<feature type="compositionally biased region" description="Acidic residues" evidence="6">
    <location>
        <begin position="459"/>
        <end position="469"/>
    </location>
</feature>
<dbReference type="PROSITE" id="PS50081">
    <property type="entry name" value="ZF_DAG_PE_2"/>
    <property type="match status" value="1"/>
</dbReference>
<keyword evidence="2" id="KW-0862">Zinc</keyword>
<name>F4PMX0_CACFS</name>
<dbReference type="GO" id="GO:0031152">
    <property type="term" value="P:aggregation involved in sorocarp development"/>
    <property type="evidence" value="ECO:0007669"/>
    <property type="project" value="EnsemblProtists"/>
</dbReference>
<evidence type="ECO:0000256" key="3">
    <source>
        <dbReference type="ARBA" id="ARBA00022837"/>
    </source>
</evidence>
<dbReference type="Pfam" id="PF12796">
    <property type="entry name" value="Ank_2"/>
    <property type="match status" value="1"/>
</dbReference>
<dbReference type="PROSITE" id="PS50088">
    <property type="entry name" value="ANK_REPEAT"/>
    <property type="match status" value="2"/>
</dbReference>
<feature type="signal peptide" evidence="7">
    <location>
        <begin position="1"/>
        <end position="22"/>
    </location>
</feature>
<evidence type="ECO:0000256" key="7">
    <source>
        <dbReference type="SAM" id="SignalP"/>
    </source>
</evidence>
<evidence type="ECO:0000256" key="6">
    <source>
        <dbReference type="SAM" id="MobiDB-lite"/>
    </source>
</evidence>
<feature type="domain" description="EF-hand" evidence="9">
    <location>
        <begin position="649"/>
        <end position="684"/>
    </location>
</feature>
<dbReference type="SUPFAM" id="SSF56104">
    <property type="entry name" value="SAICAR synthase-like"/>
    <property type="match status" value="1"/>
</dbReference>
<dbReference type="Gene3D" id="3.30.60.20">
    <property type="match status" value="1"/>
</dbReference>
<dbReference type="PANTHER" id="PTHR23086:SF30">
    <property type="entry name" value="ANKYRIN REPEAT-CONTAINING PROTEIN"/>
    <property type="match status" value="1"/>
</dbReference>
<dbReference type="SMART" id="SM00330">
    <property type="entry name" value="PIPKc"/>
    <property type="match status" value="1"/>
</dbReference>
<dbReference type="Proteomes" id="UP000007797">
    <property type="component" value="Unassembled WGS sequence"/>
</dbReference>
<dbReference type="KEGG" id="dfa:DFA_04993"/>
<feature type="region of interest" description="Disordered" evidence="6">
    <location>
        <begin position="177"/>
        <end position="244"/>
    </location>
</feature>
<dbReference type="EMBL" id="GL883008">
    <property type="protein sequence ID" value="EGG22863.1"/>
    <property type="molecule type" value="Genomic_DNA"/>
</dbReference>
<dbReference type="SUPFAM" id="SSF47473">
    <property type="entry name" value="EF-hand"/>
    <property type="match status" value="1"/>
</dbReference>
<dbReference type="Gene3D" id="3.30.800.10">
    <property type="entry name" value="Phosphatidylinositol Phosphate Kinase II Beta"/>
    <property type="match status" value="1"/>
</dbReference>
<dbReference type="OrthoDB" id="2129491at2759"/>
<feature type="compositionally biased region" description="Basic and acidic residues" evidence="6">
    <location>
        <begin position="185"/>
        <end position="201"/>
    </location>
</feature>
<organism evidence="11 12">
    <name type="scientific">Cavenderia fasciculata</name>
    <name type="common">Slime mold</name>
    <name type="synonym">Dictyostelium fasciculatum</name>
    <dbReference type="NCBI Taxonomy" id="261658"/>
    <lineage>
        <taxon>Eukaryota</taxon>
        <taxon>Amoebozoa</taxon>
        <taxon>Evosea</taxon>
        <taxon>Eumycetozoa</taxon>
        <taxon>Dictyostelia</taxon>
        <taxon>Acytosteliales</taxon>
        <taxon>Cavenderiaceae</taxon>
        <taxon>Cavenderia</taxon>
    </lineage>
</organism>
<evidence type="ECO:0000256" key="4">
    <source>
        <dbReference type="PROSITE-ProRule" id="PRU00023"/>
    </source>
</evidence>
<keyword evidence="5" id="KW-0067">ATP-binding</keyword>
<dbReference type="SMART" id="SM00054">
    <property type="entry name" value="EFh"/>
    <property type="match status" value="3"/>
</dbReference>
<dbReference type="GO" id="GO:0016308">
    <property type="term" value="F:1-phosphatidylinositol-4-phosphate 5-kinase activity"/>
    <property type="evidence" value="ECO:0007669"/>
    <property type="project" value="TreeGrafter"/>
</dbReference>
<accession>F4PMX0</accession>
<feature type="compositionally biased region" description="Low complexity" evidence="6">
    <location>
        <begin position="210"/>
        <end position="244"/>
    </location>
</feature>
<feature type="domain" description="Phorbol-ester/DAG-type" evidence="8">
    <location>
        <begin position="505"/>
        <end position="557"/>
    </location>
</feature>
<gene>
    <name evidence="11" type="primary">PIPkinA</name>
    <name evidence="11" type="ORF">DFA_04993</name>
</gene>
<evidence type="ECO:0000256" key="2">
    <source>
        <dbReference type="ARBA" id="ARBA00022833"/>
    </source>
</evidence>
<dbReference type="PROSITE" id="PS00479">
    <property type="entry name" value="ZF_DAG_PE_1"/>
    <property type="match status" value="1"/>
</dbReference>
<dbReference type="InterPro" id="IPR046349">
    <property type="entry name" value="C1-like_sf"/>
</dbReference>
<dbReference type="PANTHER" id="PTHR23086">
    <property type="entry name" value="PHOSPHATIDYLINOSITOL-4-PHOSPHATE 5-KINASE"/>
    <property type="match status" value="1"/>
</dbReference>
<dbReference type="InterPro" id="IPR011992">
    <property type="entry name" value="EF-hand-dom_pair"/>
</dbReference>
<evidence type="ECO:0000259" key="8">
    <source>
        <dbReference type="PROSITE" id="PS50081"/>
    </source>
</evidence>
<feature type="chain" id="PRO_5003315481" evidence="7">
    <location>
        <begin position="23"/>
        <end position="1366"/>
    </location>
</feature>
<feature type="region of interest" description="Disordered" evidence="6">
    <location>
        <begin position="417"/>
        <end position="480"/>
    </location>
</feature>
<feature type="compositionally biased region" description="Acidic residues" evidence="6">
    <location>
        <begin position="417"/>
        <end position="429"/>
    </location>
</feature>
<dbReference type="GO" id="GO:0005524">
    <property type="term" value="F:ATP binding"/>
    <property type="evidence" value="ECO:0007669"/>
    <property type="project" value="UniProtKB-UniRule"/>
</dbReference>
<dbReference type="GO" id="GO:0019992">
    <property type="term" value="F:diacylglycerol binding"/>
    <property type="evidence" value="ECO:0007669"/>
    <property type="project" value="EnsemblProtists"/>
</dbReference>
<dbReference type="GO" id="GO:0005634">
    <property type="term" value="C:nucleus"/>
    <property type="evidence" value="ECO:0007669"/>
    <property type="project" value="EnsemblProtists"/>
</dbReference>
<dbReference type="SUPFAM" id="SSF48403">
    <property type="entry name" value="Ankyrin repeat"/>
    <property type="match status" value="1"/>
</dbReference>
<dbReference type="InterPro" id="IPR023610">
    <property type="entry name" value="PInositol-4/5-P-5/4-kinase"/>
</dbReference>
<dbReference type="PROSITE" id="PS00018">
    <property type="entry name" value="EF_HAND_1"/>
    <property type="match status" value="1"/>
</dbReference>
<dbReference type="SMART" id="SM00109">
    <property type="entry name" value="C1"/>
    <property type="match status" value="1"/>
</dbReference>
<dbReference type="InterPro" id="IPR027484">
    <property type="entry name" value="PInositol-4-P-5-kinase_N"/>
</dbReference>
<proteinExistence type="predicted"/>
<dbReference type="CDD" id="cd00139">
    <property type="entry name" value="PIPKc"/>
    <property type="match status" value="1"/>
</dbReference>
<keyword evidence="5" id="KW-0808">Transferase</keyword>
<dbReference type="PROSITE" id="PS51455">
    <property type="entry name" value="PIPK"/>
    <property type="match status" value="1"/>
</dbReference>
<evidence type="ECO:0000259" key="9">
    <source>
        <dbReference type="PROSITE" id="PS50222"/>
    </source>
</evidence>
<keyword evidence="4" id="KW-0040">ANK repeat</keyword>
<dbReference type="InterPro" id="IPR002048">
    <property type="entry name" value="EF_hand_dom"/>
</dbReference>
<feature type="domain" description="EF-hand" evidence="9">
    <location>
        <begin position="685"/>
        <end position="720"/>
    </location>
</feature>
<feature type="repeat" description="ANK" evidence="4">
    <location>
        <begin position="352"/>
        <end position="378"/>
    </location>
</feature>
<keyword evidence="1" id="KW-0479">Metal-binding</keyword>
<evidence type="ECO:0000256" key="5">
    <source>
        <dbReference type="PROSITE-ProRule" id="PRU00781"/>
    </source>
</evidence>
<evidence type="ECO:0000313" key="11">
    <source>
        <dbReference type="EMBL" id="EGG22863.1"/>
    </source>
</evidence>
<dbReference type="OMA" id="ITLGHEN"/>
<keyword evidence="3" id="KW-0106">Calcium</keyword>
<dbReference type="GeneID" id="14875153"/>
<dbReference type="CDD" id="cd00051">
    <property type="entry name" value="EFh"/>
    <property type="match status" value="1"/>
</dbReference>
<dbReference type="RefSeq" id="XP_004360714.1">
    <property type="nucleotide sequence ID" value="XM_004360657.1"/>
</dbReference>
<dbReference type="Gene3D" id="1.10.238.10">
    <property type="entry name" value="EF-hand"/>
    <property type="match status" value="1"/>
</dbReference>
<feature type="repeat" description="ANK" evidence="4">
    <location>
        <begin position="319"/>
        <end position="351"/>
    </location>
</feature>
<dbReference type="SMART" id="SM00248">
    <property type="entry name" value="ANK"/>
    <property type="match status" value="2"/>
</dbReference>